<keyword evidence="9" id="KW-1185">Reference proteome</keyword>
<keyword evidence="5" id="KW-0238">DNA-binding</keyword>
<dbReference type="KEGG" id="egl:EGR_07730"/>
<comment type="similarity">
    <text evidence="1">Belongs to the peptidase M17 family.</text>
</comment>
<dbReference type="GO" id="GO:0003677">
    <property type="term" value="F:DNA binding"/>
    <property type="evidence" value="ECO:0007669"/>
    <property type="project" value="UniProtKB-UniRule"/>
</dbReference>
<dbReference type="AlphaFoldDB" id="W6UA56"/>
<reference evidence="8 9" key="1">
    <citation type="journal article" date="2013" name="Nat. Genet.">
        <title>The genome of the hydatid tapeworm Echinococcus granulosus.</title>
        <authorList>
            <person name="Zheng H."/>
            <person name="Zhang W."/>
            <person name="Zhang L."/>
            <person name="Zhang Z."/>
            <person name="Li J."/>
            <person name="Lu G."/>
            <person name="Zhu Y."/>
            <person name="Wang Y."/>
            <person name="Huang Y."/>
            <person name="Liu J."/>
            <person name="Kang H."/>
            <person name="Chen J."/>
            <person name="Wang L."/>
            <person name="Chen A."/>
            <person name="Yu S."/>
            <person name="Gao Z."/>
            <person name="Jin L."/>
            <person name="Gu W."/>
            <person name="Wang Z."/>
            <person name="Zhao L."/>
            <person name="Shi B."/>
            <person name="Wen H."/>
            <person name="Lin R."/>
            <person name="Jones M.K."/>
            <person name="Brejova B."/>
            <person name="Vinar T."/>
            <person name="Zhao G."/>
            <person name="McManus D.P."/>
            <person name="Chen Z."/>
            <person name="Zhou Y."/>
            <person name="Wang S."/>
        </authorList>
    </citation>
    <scope>NUCLEOTIDE SEQUENCE [LARGE SCALE GENOMIC DNA]</scope>
</reference>
<dbReference type="Proteomes" id="UP000019149">
    <property type="component" value="Unassembled WGS sequence"/>
</dbReference>
<feature type="domain" description="HMG box" evidence="7">
    <location>
        <begin position="145"/>
        <end position="219"/>
    </location>
</feature>
<sequence length="840" mass="91673">MIPVVPGLVVYGSINMEEVEHPSPRVKQNEPPKKKMPLITTYNSDEEEDDIDDFEAIMPPSEMRADIAPFPACDVGVIDLTNESTPPPSSDSSSDTDEPNEKKEEKANVAALMSKFGHMSLLKLLNSSTLQQLRRAHSSSVFEEKEKLPRSFVIFFHETLCAASNHSPPTTAMIQRSFGETVEDAMAQWKRLSPEERRVYRKRALHSKASYTQHLLDHRAKLRTVASQNTPRCTNPPCQQAVVFDSRWNLNYCSAACLVANCKKTFKAWLGSKPPPTDTQIPPLLAPLSVTVTTVTDAVKVDPNGGPPAEKESPSNPMDSSERNPVKPTESLTVERKVAGLVGGYAVQRHTQGLLSPAIAYVDEVFLNGGIKDRISKSVQNKEGDLKDDPGQGPLSWRRIYHDKLQMCIGRGVQTLQRQGVSEIFIDPFTDAEMAAETAHLAAYSFDELKNPKSRVNQPPISCFTAHLDNDPDGFQTRRKLLAAWNRGRVLAQAQNQARRWMEMPANLFPPEVFAHEIEEALSEALKSAAGDASLTVEVHDKMWIEQQDMGGVLGVARGSTRPPCFVEINFVGDPSRLNDHIALVGKGVTFDAGGISIKPSAGMGDMRADMGGAAVITSVITGLIQLQTPINIRAYLPLVENMPDGNAIRPGDVIRMASGTTVQVDNTDAEGRLILADALHYAQSRNPLFLLDAATLTGAISVSLGDQYTGLFCNRIVQQRNISNIWPPGVVGVSDETSVASGTATETSAVKIPTIIGSLNHCGLVKNDPFWHMPSLYFKQLKESSINADIANITGGAFSRLGGSGAASAFLQVRDPYPTDLSIHRPYCVLMLGHGDVWL</sequence>
<dbReference type="PROSITE" id="PS50118">
    <property type="entry name" value="HMG_BOX_2"/>
    <property type="match status" value="1"/>
</dbReference>
<evidence type="ECO:0000259" key="7">
    <source>
        <dbReference type="PROSITE" id="PS50118"/>
    </source>
</evidence>
<dbReference type="InterPro" id="IPR009071">
    <property type="entry name" value="HMG_box_dom"/>
</dbReference>
<dbReference type="Gene3D" id="3.40.220.10">
    <property type="entry name" value="Leucine Aminopeptidase, subunit E, domain 1"/>
    <property type="match status" value="1"/>
</dbReference>
<dbReference type="InterPro" id="IPR000819">
    <property type="entry name" value="Peptidase_M17_C"/>
</dbReference>
<dbReference type="CTD" id="36343445"/>
<feature type="DNA-binding region" description="HMG box" evidence="5">
    <location>
        <begin position="145"/>
        <end position="219"/>
    </location>
</feature>
<dbReference type="GO" id="GO:0006508">
    <property type="term" value="P:proteolysis"/>
    <property type="evidence" value="ECO:0007669"/>
    <property type="project" value="UniProtKB-KW"/>
</dbReference>
<dbReference type="GO" id="GO:0070006">
    <property type="term" value="F:metalloaminopeptidase activity"/>
    <property type="evidence" value="ECO:0007669"/>
    <property type="project" value="InterPro"/>
</dbReference>
<evidence type="ECO:0000256" key="3">
    <source>
        <dbReference type="ARBA" id="ARBA00022670"/>
    </source>
</evidence>
<dbReference type="PRINTS" id="PR00481">
    <property type="entry name" value="LAMNOPPTDASE"/>
</dbReference>
<evidence type="ECO:0000313" key="8">
    <source>
        <dbReference type="EMBL" id="EUB57406.1"/>
    </source>
</evidence>
<dbReference type="CDD" id="cd00433">
    <property type="entry name" value="Peptidase_M17"/>
    <property type="match status" value="1"/>
</dbReference>
<dbReference type="OrthoDB" id="412814at2759"/>
<organism evidence="8 9">
    <name type="scientific">Echinococcus granulosus</name>
    <name type="common">Hydatid tapeworm</name>
    <dbReference type="NCBI Taxonomy" id="6210"/>
    <lineage>
        <taxon>Eukaryota</taxon>
        <taxon>Metazoa</taxon>
        <taxon>Spiralia</taxon>
        <taxon>Lophotrochozoa</taxon>
        <taxon>Platyhelminthes</taxon>
        <taxon>Cestoda</taxon>
        <taxon>Eucestoda</taxon>
        <taxon>Cyclophyllidea</taxon>
        <taxon>Taeniidae</taxon>
        <taxon>Echinococcus</taxon>
        <taxon>Echinococcus granulosus group</taxon>
    </lineage>
</organism>
<feature type="region of interest" description="Disordered" evidence="6">
    <location>
        <begin position="298"/>
        <end position="332"/>
    </location>
</feature>
<comment type="caution">
    <text evidence="8">The sequence shown here is derived from an EMBL/GenBank/DDBJ whole genome shotgun (WGS) entry which is preliminary data.</text>
</comment>
<evidence type="ECO:0000256" key="2">
    <source>
        <dbReference type="ARBA" id="ARBA00022438"/>
    </source>
</evidence>
<dbReference type="InterPro" id="IPR043472">
    <property type="entry name" value="Macro_dom-like"/>
</dbReference>
<dbReference type="GO" id="GO:0030145">
    <property type="term" value="F:manganese ion binding"/>
    <property type="evidence" value="ECO:0007669"/>
    <property type="project" value="InterPro"/>
</dbReference>
<proteinExistence type="inferred from homology"/>
<dbReference type="SUPFAM" id="SSF53187">
    <property type="entry name" value="Zn-dependent exopeptidases"/>
    <property type="match status" value="1"/>
</dbReference>
<dbReference type="EMBL" id="APAU02000085">
    <property type="protein sequence ID" value="EUB57406.1"/>
    <property type="molecule type" value="Genomic_DNA"/>
</dbReference>
<dbReference type="PANTHER" id="PTHR11963">
    <property type="entry name" value="LEUCINE AMINOPEPTIDASE-RELATED"/>
    <property type="match status" value="1"/>
</dbReference>
<feature type="compositionally biased region" description="Basic and acidic residues" evidence="6">
    <location>
        <begin position="21"/>
        <end position="33"/>
    </location>
</feature>
<evidence type="ECO:0000256" key="4">
    <source>
        <dbReference type="ARBA" id="ARBA00022801"/>
    </source>
</evidence>
<keyword evidence="3" id="KW-0645">Protease</keyword>
<keyword evidence="4" id="KW-0378">Hydrolase</keyword>
<dbReference type="GO" id="GO:0005737">
    <property type="term" value="C:cytoplasm"/>
    <property type="evidence" value="ECO:0007669"/>
    <property type="project" value="InterPro"/>
</dbReference>
<gene>
    <name evidence="8" type="ORF">EGR_07730</name>
</gene>
<dbReference type="GO" id="GO:0005634">
    <property type="term" value="C:nucleus"/>
    <property type="evidence" value="ECO:0007669"/>
    <property type="project" value="UniProtKB-UniRule"/>
</dbReference>
<dbReference type="InterPro" id="IPR036910">
    <property type="entry name" value="HMG_box_dom_sf"/>
</dbReference>
<evidence type="ECO:0000256" key="1">
    <source>
        <dbReference type="ARBA" id="ARBA00009528"/>
    </source>
</evidence>
<accession>W6UA56</accession>
<dbReference type="PANTHER" id="PTHR11963:SF23">
    <property type="entry name" value="CYTOSOL AMINOPEPTIDASE"/>
    <property type="match status" value="1"/>
</dbReference>
<dbReference type="SUPFAM" id="SSF47095">
    <property type="entry name" value="HMG-box"/>
    <property type="match status" value="1"/>
</dbReference>
<evidence type="ECO:0000313" key="9">
    <source>
        <dbReference type="Proteomes" id="UP000019149"/>
    </source>
</evidence>
<dbReference type="InterPro" id="IPR011356">
    <property type="entry name" value="Leucine_aapep/pepB"/>
</dbReference>
<dbReference type="PROSITE" id="PS00631">
    <property type="entry name" value="CYTOSOL_AP"/>
    <property type="match status" value="1"/>
</dbReference>
<dbReference type="Pfam" id="PF00883">
    <property type="entry name" value="Peptidase_M17"/>
    <property type="match status" value="1"/>
</dbReference>
<dbReference type="SUPFAM" id="SSF52949">
    <property type="entry name" value="Macro domain-like"/>
    <property type="match status" value="1"/>
</dbReference>
<dbReference type="STRING" id="6210.W6UA56"/>
<dbReference type="GeneID" id="36343445"/>
<protein>
    <submittedName>
        <fullName evidence="8">Cytosol aminopeptidase</fullName>
    </submittedName>
</protein>
<name>W6UA56_ECHGR</name>
<feature type="region of interest" description="Disordered" evidence="6">
    <location>
        <begin position="21"/>
        <end position="51"/>
    </location>
</feature>
<keyword evidence="5" id="KW-0539">Nucleus</keyword>
<evidence type="ECO:0000256" key="6">
    <source>
        <dbReference type="SAM" id="MobiDB-lite"/>
    </source>
</evidence>
<dbReference type="Gene3D" id="3.40.630.10">
    <property type="entry name" value="Zn peptidases"/>
    <property type="match status" value="1"/>
</dbReference>
<evidence type="ECO:0000256" key="5">
    <source>
        <dbReference type="PROSITE-ProRule" id="PRU00267"/>
    </source>
</evidence>
<keyword evidence="2 8" id="KW-0031">Aminopeptidase</keyword>
<dbReference type="RefSeq" id="XP_024348602.1">
    <property type="nucleotide sequence ID" value="XM_024496979.1"/>
</dbReference>
<feature type="region of interest" description="Disordered" evidence="6">
    <location>
        <begin position="78"/>
        <end position="106"/>
    </location>
</feature>
<dbReference type="Gene3D" id="1.10.30.10">
    <property type="entry name" value="High mobility group box domain"/>
    <property type="match status" value="1"/>
</dbReference>